<protein>
    <recommendedName>
        <fullName evidence="3">Protein kinase domain-containing protein</fullName>
    </recommendedName>
</protein>
<evidence type="ECO:0000313" key="1">
    <source>
        <dbReference type="EMBL" id="KAE9410318.1"/>
    </source>
</evidence>
<reference evidence="1" key="1">
    <citation type="journal article" date="2019" name="Environ. Microbiol.">
        <title>Fungal ecological strategies reflected in gene transcription - a case study of two litter decomposers.</title>
        <authorList>
            <person name="Barbi F."/>
            <person name="Kohler A."/>
            <person name="Barry K."/>
            <person name="Baskaran P."/>
            <person name="Daum C."/>
            <person name="Fauchery L."/>
            <person name="Ihrmark K."/>
            <person name="Kuo A."/>
            <person name="LaButti K."/>
            <person name="Lipzen A."/>
            <person name="Morin E."/>
            <person name="Grigoriev I.V."/>
            <person name="Henrissat B."/>
            <person name="Lindahl B."/>
            <person name="Martin F."/>
        </authorList>
    </citation>
    <scope>NUCLEOTIDE SEQUENCE</scope>
    <source>
        <strain evidence="1">JB14</strain>
    </source>
</reference>
<dbReference type="OrthoDB" id="2914376at2759"/>
<accession>A0A6A4IMQ8</accession>
<proteinExistence type="predicted"/>
<sequence>MLNTGRSSAFIIGCLFITVYAAPHVLPRGLVLPGAPWAEKHYSETIEDADKQAFSKTLPVIDGLSRIVSDGQNSRALFSLTGKYKDRNGKEHEENTLVMKVLHNVDKYGYAEVKALKLAGDFVDSGMLSESVPKLSKTPIPVIIMLRKPGQILSKTRAYRKANTDEENKLKAEAVDLMCKKVAHLAVTKKIYHGDNKEQNALATIKTEKNSDGMTVSSVTAIELVDWGAPGVYLVKDTVIEDEVYKYCKNFWQNVFVPLYR</sequence>
<organism evidence="1 2">
    <name type="scientific">Gymnopus androsaceus JB14</name>
    <dbReference type="NCBI Taxonomy" id="1447944"/>
    <lineage>
        <taxon>Eukaryota</taxon>
        <taxon>Fungi</taxon>
        <taxon>Dikarya</taxon>
        <taxon>Basidiomycota</taxon>
        <taxon>Agaricomycotina</taxon>
        <taxon>Agaricomycetes</taxon>
        <taxon>Agaricomycetidae</taxon>
        <taxon>Agaricales</taxon>
        <taxon>Marasmiineae</taxon>
        <taxon>Omphalotaceae</taxon>
        <taxon>Gymnopus</taxon>
    </lineage>
</organism>
<evidence type="ECO:0008006" key="3">
    <source>
        <dbReference type="Google" id="ProtNLM"/>
    </source>
</evidence>
<keyword evidence="2" id="KW-1185">Reference proteome</keyword>
<dbReference type="EMBL" id="ML769385">
    <property type="protein sequence ID" value="KAE9410318.1"/>
    <property type="molecule type" value="Genomic_DNA"/>
</dbReference>
<name>A0A6A4IMQ8_9AGAR</name>
<dbReference type="AlphaFoldDB" id="A0A6A4IMQ8"/>
<evidence type="ECO:0000313" key="2">
    <source>
        <dbReference type="Proteomes" id="UP000799118"/>
    </source>
</evidence>
<dbReference type="Proteomes" id="UP000799118">
    <property type="component" value="Unassembled WGS sequence"/>
</dbReference>
<gene>
    <name evidence="1" type="ORF">BT96DRAFT_912532</name>
</gene>